<dbReference type="GO" id="GO:0046872">
    <property type="term" value="F:metal ion binding"/>
    <property type="evidence" value="ECO:0007669"/>
    <property type="project" value="UniProtKB-KW"/>
</dbReference>
<keyword evidence="12 17" id="KW-0598">Phosphotransferase system</keyword>
<comment type="similarity">
    <text evidence="5 17">Belongs to the PEP-utilizing enzyme family.</text>
</comment>
<evidence type="ECO:0000256" key="10">
    <source>
        <dbReference type="ARBA" id="ARBA00022597"/>
    </source>
</evidence>
<evidence type="ECO:0000256" key="14">
    <source>
        <dbReference type="ARBA" id="ARBA00022777"/>
    </source>
</evidence>
<evidence type="ECO:0000259" key="21">
    <source>
        <dbReference type="Pfam" id="PF00391"/>
    </source>
</evidence>
<evidence type="ECO:0000256" key="2">
    <source>
        <dbReference type="ARBA" id="ARBA00001946"/>
    </source>
</evidence>
<dbReference type="InterPro" id="IPR023151">
    <property type="entry name" value="PEP_util_CS"/>
</dbReference>
<evidence type="ECO:0000256" key="19">
    <source>
        <dbReference type="PIRSR" id="PIRSR000732-2"/>
    </source>
</evidence>
<dbReference type="PROSITE" id="PS00370">
    <property type="entry name" value="PEP_ENZYMES_PHOS_SITE"/>
    <property type="match status" value="1"/>
</dbReference>
<evidence type="ECO:0000256" key="18">
    <source>
        <dbReference type="PIRSR" id="PIRSR000732-1"/>
    </source>
</evidence>
<comment type="subcellular location">
    <subcellularLocation>
        <location evidence="4 17">Cytoplasm</location>
    </subcellularLocation>
</comment>
<keyword evidence="9 17" id="KW-0963">Cytoplasm</keyword>
<feature type="binding site" evidence="19">
    <location>
        <position position="467"/>
    </location>
    <ligand>
        <name>phosphoenolpyruvate</name>
        <dbReference type="ChEBI" id="CHEBI:58702"/>
    </ligand>
</feature>
<comment type="catalytic activity">
    <reaction evidence="1 17">
        <text>L-histidyl-[protein] + phosphoenolpyruvate = N(pros)-phospho-L-histidyl-[protein] + pyruvate</text>
        <dbReference type="Rhea" id="RHEA:23880"/>
        <dbReference type="Rhea" id="RHEA-COMP:9745"/>
        <dbReference type="Rhea" id="RHEA-COMP:9746"/>
        <dbReference type="ChEBI" id="CHEBI:15361"/>
        <dbReference type="ChEBI" id="CHEBI:29979"/>
        <dbReference type="ChEBI" id="CHEBI:58702"/>
        <dbReference type="ChEBI" id="CHEBI:64837"/>
        <dbReference type="EC" id="2.7.3.9"/>
    </reaction>
</comment>
<dbReference type="EC" id="2.7.3.9" evidence="6 17"/>
<dbReference type="SUPFAM" id="SSF51621">
    <property type="entry name" value="Phosphoenolpyruvate/pyruvate domain"/>
    <property type="match status" value="1"/>
</dbReference>
<feature type="binding site" evidence="20">
    <location>
        <position position="433"/>
    </location>
    <ligand>
        <name>Mg(2+)</name>
        <dbReference type="ChEBI" id="CHEBI:18420"/>
    </ligand>
</feature>
<dbReference type="AlphaFoldDB" id="A0A1Q2MHY7"/>
<dbReference type="GO" id="GO:0008965">
    <property type="term" value="F:phosphoenolpyruvate-protein phosphotransferase activity"/>
    <property type="evidence" value="ECO:0007669"/>
    <property type="project" value="UniProtKB-EC"/>
</dbReference>
<dbReference type="InterPro" id="IPR006318">
    <property type="entry name" value="PTS_EI-like"/>
</dbReference>
<dbReference type="InterPro" id="IPR008731">
    <property type="entry name" value="PTS_EIN"/>
</dbReference>
<dbReference type="KEGG" id="pbas:SMSP2_02251"/>
<gene>
    <name evidence="24" type="primary">ptsI_3</name>
    <name evidence="24" type="ORF">SMSP2_02251</name>
</gene>
<feature type="binding site" evidence="19">
    <location>
        <position position="333"/>
    </location>
    <ligand>
        <name>phosphoenolpyruvate</name>
        <dbReference type="ChEBI" id="CHEBI:58702"/>
    </ligand>
</feature>
<dbReference type="PANTHER" id="PTHR46244">
    <property type="entry name" value="PHOSPHOENOLPYRUVATE-PROTEIN PHOSPHOTRANSFERASE"/>
    <property type="match status" value="1"/>
</dbReference>
<dbReference type="PIRSF" id="PIRSF000732">
    <property type="entry name" value="PTS_enzyme_I"/>
    <property type="match status" value="1"/>
</dbReference>
<keyword evidence="13 17" id="KW-0479">Metal-binding</keyword>
<name>A0A1Q2MHY7_9BACT</name>
<dbReference type="OrthoDB" id="9765468at2"/>
<keyword evidence="24" id="KW-0670">Pyruvate</keyword>
<comment type="function">
    <text evidence="3 17">General (non sugar-specific) component of the phosphoenolpyruvate-dependent sugar phosphotransferase system (sugar PTS). This major carbohydrate active-transport system catalyzes the phosphorylation of incoming sugar substrates concomitantly with their translocation across the cell membrane. Enzyme I transfers the phosphoryl group from phosphoenolpyruvate (PEP) to the phosphoryl carrier protein (HPr).</text>
</comment>
<dbReference type="Proteomes" id="UP000188181">
    <property type="component" value="Chromosome"/>
</dbReference>
<keyword evidence="25" id="KW-1185">Reference proteome</keyword>
<feature type="active site" description="Tele-phosphohistidine intermediate" evidence="18">
    <location>
        <position position="190"/>
    </location>
</feature>
<evidence type="ECO:0000256" key="16">
    <source>
        <dbReference type="ARBA" id="ARBA00033235"/>
    </source>
</evidence>
<feature type="active site" description="Proton donor" evidence="18">
    <location>
        <position position="504"/>
    </location>
</feature>
<keyword evidence="15 17" id="KW-0460">Magnesium</keyword>
<sequence length="579" mass="64486">MKVIKGIAVSPGIAIADAIVLDSGEIRIPRRRITEAIVREEQDKVRSAFASAVLELRNFQNSPDVHEKNVRDIFASHKAFLKDRVLRKRINERVRNELVTAEYAISSVMRELAEYFSSLKDVYIRQRASDIYSLERRVLKYLIDAVQQDIQTVSKDTVIVAHDLTPSQTVSLNREFVKGFATDVGGRTSHTAIVARALGIPAVVALEHITDFAEPGVTVIIDGNRGYAIVDPDEKTLLEYRGLAKDMKRLKKQFAALKDKEAVTRDGVKITILGNIELPDEAELVLKNGGEGIGLYRTEFLYLKDGREPSVQDQLRAYKEVSRIMGSRPVVIRTMDLGADKVVLGGEEFTHEHNPVLGFKSIRFCLENMDMFKNQLRAILLASGCGTISVMIPMVTNLYEVRQTKMLLRDVMEDLAEEGISYNSDIKFGAMIETPSAAIMSDRLCRNVDFVSIGTNDLIQYTLAVDRANERVATLYNPGDPAVLRLLRLSVDNVLAAGCGLSVCGEMASDPEFIFFLLGIGVRTLSIAPAMIPEIKKVILSVSIEECRRLAEEARDMCFPAQVSNHFRAAAMKILPETY</sequence>
<feature type="domain" description="PEP-utilising enzyme mobile" evidence="21">
    <location>
        <begin position="155"/>
        <end position="226"/>
    </location>
</feature>
<evidence type="ECO:0000256" key="8">
    <source>
        <dbReference type="ARBA" id="ARBA00022448"/>
    </source>
</evidence>
<evidence type="ECO:0000256" key="4">
    <source>
        <dbReference type="ARBA" id="ARBA00004496"/>
    </source>
</evidence>
<dbReference type="InterPro" id="IPR008279">
    <property type="entry name" value="PEP-util_enz_mobile_dom"/>
</dbReference>
<dbReference type="SUPFAM" id="SSF47831">
    <property type="entry name" value="Enzyme I of the PEP:sugar phosphotransferase system HPr-binding (sub)domain"/>
    <property type="match status" value="1"/>
</dbReference>
<feature type="binding site" evidence="19">
    <location>
        <position position="297"/>
    </location>
    <ligand>
        <name>phosphoenolpyruvate</name>
        <dbReference type="ChEBI" id="CHEBI:58702"/>
    </ligand>
</feature>
<evidence type="ECO:0000256" key="15">
    <source>
        <dbReference type="ARBA" id="ARBA00022842"/>
    </source>
</evidence>
<feature type="domain" description="PEP-utilising enzyme C-terminal" evidence="22">
    <location>
        <begin position="252"/>
        <end position="542"/>
    </location>
</feature>
<dbReference type="InterPro" id="IPR050499">
    <property type="entry name" value="PEP-utilizing_PTS_enzyme"/>
</dbReference>
<protein>
    <recommendedName>
        <fullName evidence="7 17">Phosphoenolpyruvate-protein phosphotransferase</fullName>
        <ecNumber evidence="6 17">2.7.3.9</ecNumber>
    </recommendedName>
    <alternativeName>
        <fullName evidence="16 17">Phosphotransferase system, enzyme I</fullName>
    </alternativeName>
</protein>
<dbReference type="InterPro" id="IPR000121">
    <property type="entry name" value="PEP_util_C"/>
</dbReference>
<comment type="cofactor">
    <cofactor evidence="2 17 20">
        <name>Mg(2+)</name>
        <dbReference type="ChEBI" id="CHEBI:18420"/>
    </cofactor>
</comment>
<evidence type="ECO:0000256" key="11">
    <source>
        <dbReference type="ARBA" id="ARBA00022679"/>
    </source>
</evidence>
<dbReference type="RefSeq" id="WP_146684064.1">
    <property type="nucleotide sequence ID" value="NZ_CP019646.1"/>
</dbReference>
<evidence type="ECO:0000259" key="23">
    <source>
        <dbReference type="Pfam" id="PF05524"/>
    </source>
</evidence>
<feature type="domain" description="Phosphotransferase system enzyme I N-terminal" evidence="23">
    <location>
        <begin position="5"/>
        <end position="127"/>
    </location>
</feature>
<accession>A0A1Q2MHY7</accession>
<evidence type="ECO:0000256" key="20">
    <source>
        <dbReference type="PIRSR" id="PIRSR000732-3"/>
    </source>
</evidence>
<dbReference type="PRINTS" id="PR01736">
    <property type="entry name" value="PHPHTRNFRASE"/>
</dbReference>
<evidence type="ECO:0000313" key="25">
    <source>
        <dbReference type="Proteomes" id="UP000188181"/>
    </source>
</evidence>
<dbReference type="InterPro" id="IPR036637">
    <property type="entry name" value="Phosphohistidine_dom_sf"/>
</dbReference>
<dbReference type="NCBIfam" id="TIGR01417">
    <property type="entry name" value="PTS_I_fam"/>
    <property type="match status" value="1"/>
</dbReference>
<dbReference type="InterPro" id="IPR018274">
    <property type="entry name" value="PEP_util_AS"/>
</dbReference>
<dbReference type="InterPro" id="IPR040442">
    <property type="entry name" value="Pyrv_kinase-like_dom_sf"/>
</dbReference>
<keyword evidence="14 17" id="KW-0418">Kinase</keyword>
<dbReference type="GO" id="GO:0009401">
    <property type="term" value="P:phosphoenolpyruvate-dependent sugar phosphotransferase system"/>
    <property type="evidence" value="ECO:0007669"/>
    <property type="project" value="UniProtKB-KW"/>
</dbReference>
<dbReference type="Gene3D" id="3.20.20.60">
    <property type="entry name" value="Phosphoenolpyruvate-binding domains"/>
    <property type="match status" value="1"/>
</dbReference>
<feature type="binding site" evidence="20">
    <location>
        <position position="457"/>
    </location>
    <ligand>
        <name>Mg(2+)</name>
        <dbReference type="ChEBI" id="CHEBI:18420"/>
    </ligand>
</feature>
<evidence type="ECO:0000256" key="1">
    <source>
        <dbReference type="ARBA" id="ARBA00000683"/>
    </source>
</evidence>
<dbReference type="Pfam" id="PF05524">
    <property type="entry name" value="PEP-utilisers_N"/>
    <property type="match status" value="1"/>
</dbReference>
<evidence type="ECO:0000256" key="13">
    <source>
        <dbReference type="ARBA" id="ARBA00022723"/>
    </source>
</evidence>
<evidence type="ECO:0000256" key="5">
    <source>
        <dbReference type="ARBA" id="ARBA00007837"/>
    </source>
</evidence>
<dbReference type="InterPro" id="IPR024692">
    <property type="entry name" value="PTS_EI"/>
</dbReference>
<evidence type="ECO:0000256" key="7">
    <source>
        <dbReference type="ARBA" id="ARBA00016544"/>
    </source>
</evidence>
<evidence type="ECO:0000256" key="9">
    <source>
        <dbReference type="ARBA" id="ARBA00022490"/>
    </source>
</evidence>
<organism evidence="24 25">
    <name type="scientific">Limihaloglobus sulfuriphilus</name>
    <dbReference type="NCBI Taxonomy" id="1851148"/>
    <lineage>
        <taxon>Bacteria</taxon>
        <taxon>Pseudomonadati</taxon>
        <taxon>Planctomycetota</taxon>
        <taxon>Phycisphaerae</taxon>
        <taxon>Sedimentisphaerales</taxon>
        <taxon>Sedimentisphaeraceae</taxon>
        <taxon>Limihaloglobus</taxon>
    </lineage>
</organism>
<evidence type="ECO:0000256" key="17">
    <source>
        <dbReference type="PIRNR" id="PIRNR000732"/>
    </source>
</evidence>
<proteinExistence type="inferred from homology"/>
<dbReference type="Pfam" id="PF02896">
    <property type="entry name" value="PEP-utilizers_C"/>
    <property type="match status" value="1"/>
</dbReference>
<dbReference type="GO" id="GO:0016301">
    <property type="term" value="F:kinase activity"/>
    <property type="evidence" value="ECO:0007669"/>
    <property type="project" value="UniProtKB-KW"/>
</dbReference>
<dbReference type="PANTHER" id="PTHR46244:SF3">
    <property type="entry name" value="PHOSPHOENOLPYRUVATE-PROTEIN PHOSPHOTRANSFERASE"/>
    <property type="match status" value="1"/>
</dbReference>
<dbReference type="Pfam" id="PF00391">
    <property type="entry name" value="PEP-utilizers"/>
    <property type="match status" value="1"/>
</dbReference>
<keyword evidence="8 17" id="KW-0813">Transport</keyword>
<reference evidence="25" key="1">
    <citation type="submission" date="2017-02" db="EMBL/GenBank/DDBJ databases">
        <title>Comparative genomics and description of representatives of a novel lineage of planctomycetes thriving in anoxic sediments.</title>
        <authorList>
            <person name="Spring S."/>
            <person name="Bunk B."/>
            <person name="Sproer C."/>
        </authorList>
    </citation>
    <scope>NUCLEOTIDE SEQUENCE [LARGE SCALE GENOMIC DNA]</scope>
    <source>
        <strain evidence="25">SM-Chi-D1</strain>
    </source>
</reference>
<evidence type="ECO:0000313" key="24">
    <source>
        <dbReference type="EMBL" id="AQQ71872.1"/>
    </source>
</evidence>
<evidence type="ECO:0000256" key="12">
    <source>
        <dbReference type="ARBA" id="ARBA00022683"/>
    </source>
</evidence>
<evidence type="ECO:0000259" key="22">
    <source>
        <dbReference type="Pfam" id="PF02896"/>
    </source>
</evidence>
<dbReference type="STRING" id="1851148.SMSP2_02251"/>
<dbReference type="PROSITE" id="PS00742">
    <property type="entry name" value="PEP_ENZYMES_2"/>
    <property type="match status" value="1"/>
</dbReference>
<dbReference type="Gene3D" id="1.10.274.10">
    <property type="entry name" value="PtsI, HPr-binding domain"/>
    <property type="match status" value="1"/>
</dbReference>
<dbReference type="SUPFAM" id="SSF52009">
    <property type="entry name" value="Phosphohistidine domain"/>
    <property type="match status" value="1"/>
</dbReference>
<dbReference type="InterPro" id="IPR015813">
    <property type="entry name" value="Pyrv/PenolPyrv_kinase-like_dom"/>
</dbReference>
<keyword evidence="11 17" id="KW-0808">Transferase</keyword>
<evidence type="ECO:0000256" key="6">
    <source>
        <dbReference type="ARBA" id="ARBA00012232"/>
    </source>
</evidence>
<keyword evidence="10 17" id="KW-0762">Sugar transport</keyword>
<feature type="binding site" evidence="19">
    <location>
        <begin position="456"/>
        <end position="457"/>
    </location>
    <ligand>
        <name>phosphoenolpyruvate</name>
        <dbReference type="ChEBI" id="CHEBI:58702"/>
    </ligand>
</feature>
<dbReference type="InterPro" id="IPR036618">
    <property type="entry name" value="PtsI_HPr-bd_sf"/>
</dbReference>
<dbReference type="Gene3D" id="3.50.30.10">
    <property type="entry name" value="Phosphohistidine domain"/>
    <property type="match status" value="1"/>
</dbReference>
<evidence type="ECO:0000256" key="3">
    <source>
        <dbReference type="ARBA" id="ARBA00002728"/>
    </source>
</evidence>
<dbReference type="EMBL" id="CP019646">
    <property type="protein sequence ID" value="AQQ71872.1"/>
    <property type="molecule type" value="Genomic_DNA"/>
</dbReference>
<dbReference type="GO" id="GO:0005737">
    <property type="term" value="C:cytoplasm"/>
    <property type="evidence" value="ECO:0007669"/>
    <property type="project" value="UniProtKB-SubCell"/>
</dbReference>